<dbReference type="InterPro" id="IPR032710">
    <property type="entry name" value="NTF2-like_dom_sf"/>
</dbReference>
<name>A0A6F8T656_9GAMM</name>
<protein>
    <recommendedName>
        <fullName evidence="3">SnoaL-like domain-containing protein</fullName>
    </recommendedName>
</protein>
<evidence type="ECO:0000313" key="2">
    <source>
        <dbReference type="Proteomes" id="UP000502894"/>
    </source>
</evidence>
<dbReference type="SUPFAM" id="SSF54427">
    <property type="entry name" value="NTF2-like"/>
    <property type="match status" value="1"/>
</dbReference>
<proteinExistence type="predicted"/>
<reference evidence="1" key="1">
    <citation type="journal article" date="2020" name="Microbiol. Resour. Announc.">
        <title>Complete Genome Sequence of Novel Psychrotolerant Legionella Strain TUM19329, Isolated from Antarctic Lake Sediment.</title>
        <authorList>
            <person name="Shimada S."/>
            <person name="Nakai R."/>
            <person name="Aoki K."/>
            <person name="Shimoeda N."/>
            <person name="Ohno G."/>
            <person name="Miyazaki Y."/>
            <person name="Kudoh S."/>
            <person name="Imura S."/>
            <person name="Watanabe K."/>
            <person name="Ishii Y."/>
            <person name="Tateda K."/>
        </authorList>
    </citation>
    <scope>NUCLEOTIDE SEQUENCE [LARGE SCALE GENOMIC DNA]</scope>
    <source>
        <strain evidence="1">TUM19329</strain>
    </source>
</reference>
<keyword evidence="2" id="KW-1185">Reference proteome</keyword>
<accession>A0A6F8T656</accession>
<gene>
    <name evidence="1" type="ORF">TUM19329_22490</name>
</gene>
<evidence type="ECO:0000313" key="1">
    <source>
        <dbReference type="EMBL" id="BCA95888.1"/>
    </source>
</evidence>
<organism evidence="1 2">
    <name type="scientific">Legionella antarctica</name>
    <dbReference type="NCBI Taxonomy" id="2708020"/>
    <lineage>
        <taxon>Bacteria</taxon>
        <taxon>Pseudomonadati</taxon>
        <taxon>Pseudomonadota</taxon>
        <taxon>Gammaproteobacteria</taxon>
        <taxon>Legionellales</taxon>
        <taxon>Legionellaceae</taxon>
        <taxon>Legionella</taxon>
    </lineage>
</organism>
<dbReference type="Proteomes" id="UP000502894">
    <property type="component" value="Chromosome"/>
</dbReference>
<dbReference type="AlphaFoldDB" id="A0A6F8T656"/>
<dbReference type="EMBL" id="AP022839">
    <property type="protein sequence ID" value="BCA95888.1"/>
    <property type="molecule type" value="Genomic_DNA"/>
</dbReference>
<dbReference type="KEGG" id="lant:TUM19329_22490"/>
<evidence type="ECO:0008006" key="3">
    <source>
        <dbReference type="Google" id="ProtNLM"/>
    </source>
</evidence>
<sequence length="128" mass="15307">MNNIELLKDTWRSLYDHTINVYETIEKFFHRDYEQCINGVVMDRTQYVQHVIEQRENMTVDSIDYKYVIEKGNELFTLYYLKGKSKNDRPIEAEVIAYCSFSKHQIIRIHGQVRLIKGDYADVDMTSE</sequence>
<dbReference type="RefSeq" id="WP_173237369.1">
    <property type="nucleotide sequence ID" value="NZ_AP022839.1"/>
</dbReference>